<evidence type="ECO:0000256" key="1">
    <source>
        <dbReference type="SAM" id="MobiDB-lite"/>
    </source>
</evidence>
<accession>A0AAD4QLX9</accession>
<protein>
    <submittedName>
        <fullName evidence="2">Uncharacterized protein</fullName>
    </submittedName>
</protein>
<dbReference type="EMBL" id="WTXG01000035">
    <property type="protein sequence ID" value="KAI0297588.1"/>
    <property type="molecule type" value="Genomic_DNA"/>
</dbReference>
<feature type="region of interest" description="Disordered" evidence="1">
    <location>
        <begin position="1"/>
        <end position="190"/>
    </location>
</feature>
<dbReference type="Proteomes" id="UP001203297">
    <property type="component" value="Unassembled WGS sequence"/>
</dbReference>
<gene>
    <name evidence="2" type="ORF">B0F90DRAFT_880969</name>
</gene>
<evidence type="ECO:0000313" key="2">
    <source>
        <dbReference type="EMBL" id="KAI0297588.1"/>
    </source>
</evidence>
<feature type="compositionally biased region" description="Polar residues" evidence="1">
    <location>
        <begin position="1"/>
        <end position="12"/>
    </location>
</feature>
<organism evidence="2 3">
    <name type="scientific">Multifurca ochricompacta</name>
    <dbReference type="NCBI Taxonomy" id="376703"/>
    <lineage>
        <taxon>Eukaryota</taxon>
        <taxon>Fungi</taxon>
        <taxon>Dikarya</taxon>
        <taxon>Basidiomycota</taxon>
        <taxon>Agaricomycotina</taxon>
        <taxon>Agaricomycetes</taxon>
        <taxon>Russulales</taxon>
        <taxon>Russulaceae</taxon>
        <taxon>Multifurca</taxon>
    </lineage>
</organism>
<feature type="compositionally biased region" description="Low complexity" evidence="1">
    <location>
        <begin position="156"/>
        <end position="172"/>
    </location>
</feature>
<proteinExistence type="predicted"/>
<dbReference type="AlphaFoldDB" id="A0AAD4QLX9"/>
<reference evidence="2" key="1">
    <citation type="journal article" date="2022" name="New Phytol.">
        <title>Evolutionary transition to the ectomycorrhizal habit in the genomes of a hyperdiverse lineage of mushroom-forming fungi.</title>
        <authorList>
            <person name="Looney B."/>
            <person name="Miyauchi S."/>
            <person name="Morin E."/>
            <person name="Drula E."/>
            <person name="Courty P.E."/>
            <person name="Kohler A."/>
            <person name="Kuo A."/>
            <person name="LaButti K."/>
            <person name="Pangilinan J."/>
            <person name="Lipzen A."/>
            <person name="Riley R."/>
            <person name="Andreopoulos W."/>
            <person name="He G."/>
            <person name="Johnson J."/>
            <person name="Nolan M."/>
            <person name="Tritt A."/>
            <person name="Barry K.W."/>
            <person name="Grigoriev I.V."/>
            <person name="Nagy L.G."/>
            <person name="Hibbett D."/>
            <person name="Henrissat B."/>
            <person name="Matheny P.B."/>
            <person name="Labbe J."/>
            <person name="Martin F.M."/>
        </authorList>
    </citation>
    <scope>NUCLEOTIDE SEQUENCE</scope>
    <source>
        <strain evidence="2">BPL690</strain>
    </source>
</reference>
<sequence length="306" mass="33302">MPTQSPSQGTRNRANRHPQEGGSSNKPFDARRVAQSERRGAVDKAGTSALSGWGDGLVSLSFSSRLKQLHQKKMTNKGRPEDRPQRQQSKEAQHSQMQGRQRGQKEERGARSRAHGRDVEEKKSTTTTAQGNRGAVFETKAKMTRPSVSNFKAHARSTPTSAAAARPKTAPNKTKDAAPVKTPKAALTRPAAASASADRIARLAALSSTTNLNALFRTRDKTNAPITGPMQVSTTARVRSVLERSAGDYSRFLPRYVGMRKSASRPPALRTARHALASQRDVSLDQRRVALHIIGGLAQPRHQVRA</sequence>
<keyword evidence="3" id="KW-1185">Reference proteome</keyword>
<name>A0AAD4QLX9_9AGAM</name>
<comment type="caution">
    <text evidence="2">The sequence shown here is derived from an EMBL/GenBank/DDBJ whole genome shotgun (WGS) entry which is preliminary data.</text>
</comment>
<evidence type="ECO:0000313" key="3">
    <source>
        <dbReference type="Proteomes" id="UP001203297"/>
    </source>
</evidence>
<feature type="compositionally biased region" description="Basic and acidic residues" evidence="1">
    <location>
        <begin position="28"/>
        <end position="42"/>
    </location>
</feature>
<feature type="compositionally biased region" description="Basic and acidic residues" evidence="1">
    <location>
        <begin position="103"/>
        <end position="124"/>
    </location>
</feature>
<feature type="compositionally biased region" description="Basic residues" evidence="1">
    <location>
        <begin position="67"/>
        <end position="76"/>
    </location>
</feature>
<feature type="compositionally biased region" description="Basic and acidic residues" evidence="1">
    <location>
        <begin position="78"/>
        <end position="93"/>
    </location>
</feature>